<keyword evidence="4" id="KW-1185">Reference proteome</keyword>
<dbReference type="STRING" id="4155.A0A022RLF0"/>
<feature type="domain" description="ESF1 RRM" evidence="2">
    <location>
        <begin position="26"/>
        <end position="166"/>
    </location>
</feature>
<feature type="region of interest" description="Disordered" evidence="1">
    <location>
        <begin position="303"/>
        <end position="406"/>
    </location>
</feature>
<dbReference type="InterPro" id="IPR039754">
    <property type="entry name" value="Esf1"/>
</dbReference>
<dbReference type="EMBL" id="KI630443">
    <property type="protein sequence ID" value="EYU39760.1"/>
    <property type="molecule type" value="Genomic_DNA"/>
</dbReference>
<dbReference type="Pfam" id="PF25121">
    <property type="entry name" value="RRM_ESF1"/>
    <property type="match status" value="1"/>
</dbReference>
<evidence type="ECO:0000313" key="4">
    <source>
        <dbReference type="Proteomes" id="UP000030748"/>
    </source>
</evidence>
<dbReference type="PANTHER" id="PTHR12202:SF0">
    <property type="entry name" value="ESF1 HOMOLOG"/>
    <property type="match status" value="1"/>
</dbReference>
<sequence>MKINKVLMNHHLLVQESNIPIIDKETNRLAVVNLDWSQVRAVDLYVLMSSCVPKGGQVVSVTVYPSEFGLKRMEEEAVRGPVGLFDDDEEETDGDDDEIDNTKLRAYELSRLRYYYAVVECDSIATADYIYKTCDGIEFERSANKLDLRFIPDSMEFKHQPRDTATEAPADYEGIDFQTRALQHSNIHLTWDEDEPQRVKTMKRKLNDGQLAELEMKEFLASDESESDEEDNVDNTEEKSLKKCSKRDKYRALVQSGDGSDEDNEYDSDQQDMEVTFNTDLEDISKRILEKKNKEAETVWESYLRKRKEKKKASKKGSKYSSSEDEGIDRTEREQVDDFFVEDEPSAIGSTKKRKAGQETAEEAEEAEEASRAELELLTADDNGGEANLKGYNLKPKKIKGKKGKG</sequence>
<name>A0A022RLF0_ERYGU</name>
<organism evidence="3 4">
    <name type="scientific">Erythranthe guttata</name>
    <name type="common">Yellow monkey flower</name>
    <name type="synonym">Mimulus guttatus</name>
    <dbReference type="NCBI Taxonomy" id="4155"/>
    <lineage>
        <taxon>Eukaryota</taxon>
        <taxon>Viridiplantae</taxon>
        <taxon>Streptophyta</taxon>
        <taxon>Embryophyta</taxon>
        <taxon>Tracheophyta</taxon>
        <taxon>Spermatophyta</taxon>
        <taxon>Magnoliopsida</taxon>
        <taxon>eudicotyledons</taxon>
        <taxon>Gunneridae</taxon>
        <taxon>Pentapetalae</taxon>
        <taxon>asterids</taxon>
        <taxon>lamiids</taxon>
        <taxon>Lamiales</taxon>
        <taxon>Phrymaceae</taxon>
        <taxon>Erythranthe</taxon>
    </lineage>
</organism>
<evidence type="ECO:0000259" key="2">
    <source>
        <dbReference type="Pfam" id="PF25121"/>
    </source>
</evidence>
<feature type="compositionally biased region" description="Basic residues" evidence="1">
    <location>
        <begin position="305"/>
        <end position="318"/>
    </location>
</feature>
<dbReference type="Proteomes" id="UP000030748">
    <property type="component" value="Unassembled WGS sequence"/>
</dbReference>
<proteinExistence type="predicted"/>
<feature type="compositionally biased region" description="Basic residues" evidence="1">
    <location>
        <begin position="395"/>
        <end position="406"/>
    </location>
</feature>
<feature type="compositionally biased region" description="Acidic residues" evidence="1">
    <location>
        <begin position="221"/>
        <end position="235"/>
    </location>
</feature>
<dbReference type="PANTHER" id="PTHR12202">
    <property type="entry name" value="ESF1 HOMOLOG"/>
    <property type="match status" value="1"/>
</dbReference>
<reference evidence="3 4" key="1">
    <citation type="journal article" date="2013" name="Proc. Natl. Acad. Sci. U.S.A.">
        <title>Fine-scale variation in meiotic recombination in Mimulus inferred from population shotgun sequencing.</title>
        <authorList>
            <person name="Hellsten U."/>
            <person name="Wright K.M."/>
            <person name="Jenkins J."/>
            <person name="Shu S."/>
            <person name="Yuan Y."/>
            <person name="Wessler S.R."/>
            <person name="Schmutz J."/>
            <person name="Willis J.H."/>
            <person name="Rokhsar D.S."/>
        </authorList>
    </citation>
    <scope>NUCLEOTIDE SEQUENCE [LARGE SCALE GENOMIC DNA]</scope>
    <source>
        <strain evidence="4">cv. DUN x IM62</strain>
    </source>
</reference>
<dbReference type="InterPro" id="IPR056750">
    <property type="entry name" value="RRM_ESF1"/>
</dbReference>
<feature type="compositionally biased region" description="Acidic residues" evidence="1">
    <location>
        <begin position="259"/>
        <end position="272"/>
    </location>
</feature>
<feature type="region of interest" description="Disordered" evidence="1">
    <location>
        <begin position="219"/>
        <end position="278"/>
    </location>
</feature>
<dbReference type="GO" id="GO:0006364">
    <property type="term" value="P:rRNA processing"/>
    <property type="evidence" value="ECO:0007669"/>
    <property type="project" value="InterPro"/>
</dbReference>
<feature type="non-terminal residue" evidence="3">
    <location>
        <position position="406"/>
    </location>
</feature>
<evidence type="ECO:0000313" key="3">
    <source>
        <dbReference type="EMBL" id="EYU39760.1"/>
    </source>
</evidence>
<accession>A0A022RLF0</accession>
<evidence type="ECO:0000256" key="1">
    <source>
        <dbReference type="SAM" id="MobiDB-lite"/>
    </source>
</evidence>
<dbReference type="AlphaFoldDB" id="A0A022RLF0"/>
<protein>
    <recommendedName>
        <fullName evidence="2">ESF1 RRM domain-containing protein</fullName>
    </recommendedName>
</protein>
<dbReference type="eggNOG" id="KOG2318">
    <property type="taxonomic scope" value="Eukaryota"/>
</dbReference>
<gene>
    <name evidence="3" type="ORF">MIMGU_mgv1a019501mg</name>
</gene>